<comment type="caution">
    <text evidence="2">The sequence shown here is derived from an EMBL/GenBank/DDBJ whole genome shotgun (WGS) entry which is preliminary data.</text>
</comment>
<gene>
    <name evidence="2" type="ORF">GCM10009760_13940</name>
</gene>
<evidence type="ECO:0000313" key="2">
    <source>
        <dbReference type="EMBL" id="GAA2135419.1"/>
    </source>
</evidence>
<protein>
    <recommendedName>
        <fullName evidence="4">HEAT repeat domain-containing protein</fullName>
    </recommendedName>
</protein>
<sequence length="288" mass="30728">MLGASTALSGPDGGHGADGPKARIRPGREASGLLTGRNGSDERDFVAMDSMITQRVGELDADSSEVAEDAQYSLIAMGPAVLDEVIAATPHLGVFGQLCAIDVFTALKDPRPGDVLIDLLDSENATVRQWAAGALADLEIRRAVPALQRTYEAFRRRGEAPDDSEGVALRWALTDLGAREPVIPPRAAALRTSLGNLDPAWPTAHLAEVIEDLAAHDQAVLYFQVWRIRPDNGASGGPGPGIDWDLDRQSSWARIVAHCRDWALLAAEATDKAPDLVATICWIDASDL</sequence>
<dbReference type="Gene3D" id="1.25.10.10">
    <property type="entry name" value="Leucine-rich Repeat Variant"/>
    <property type="match status" value="1"/>
</dbReference>
<evidence type="ECO:0000313" key="3">
    <source>
        <dbReference type="Proteomes" id="UP001422759"/>
    </source>
</evidence>
<proteinExistence type="predicted"/>
<evidence type="ECO:0000256" key="1">
    <source>
        <dbReference type="SAM" id="MobiDB-lite"/>
    </source>
</evidence>
<dbReference type="InterPro" id="IPR011989">
    <property type="entry name" value="ARM-like"/>
</dbReference>
<dbReference type="EMBL" id="BAAANT010000005">
    <property type="protein sequence ID" value="GAA2135419.1"/>
    <property type="molecule type" value="Genomic_DNA"/>
</dbReference>
<evidence type="ECO:0008006" key="4">
    <source>
        <dbReference type="Google" id="ProtNLM"/>
    </source>
</evidence>
<accession>A0ABN2Z1S5</accession>
<dbReference type="InterPro" id="IPR016024">
    <property type="entry name" value="ARM-type_fold"/>
</dbReference>
<feature type="region of interest" description="Disordered" evidence="1">
    <location>
        <begin position="1"/>
        <end position="40"/>
    </location>
</feature>
<keyword evidence="3" id="KW-1185">Reference proteome</keyword>
<dbReference type="Proteomes" id="UP001422759">
    <property type="component" value="Unassembled WGS sequence"/>
</dbReference>
<name>A0ABN2Z1S5_9ACTN</name>
<dbReference type="SUPFAM" id="SSF48371">
    <property type="entry name" value="ARM repeat"/>
    <property type="match status" value="1"/>
</dbReference>
<organism evidence="2 3">
    <name type="scientific">Kitasatospora kazusensis</name>
    <dbReference type="NCBI Taxonomy" id="407974"/>
    <lineage>
        <taxon>Bacteria</taxon>
        <taxon>Bacillati</taxon>
        <taxon>Actinomycetota</taxon>
        <taxon>Actinomycetes</taxon>
        <taxon>Kitasatosporales</taxon>
        <taxon>Streptomycetaceae</taxon>
        <taxon>Kitasatospora</taxon>
    </lineage>
</organism>
<reference evidence="2 3" key="1">
    <citation type="journal article" date="2019" name="Int. J. Syst. Evol. Microbiol.">
        <title>The Global Catalogue of Microorganisms (GCM) 10K type strain sequencing project: providing services to taxonomists for standard genome sequencing and annotation.</title>
        <authorList>
            <consortium name="The Broad Institute Genomics Platform"/>
            <consortium name="The Broad Institute Genome Sequencing Center for Infectious Disease"/>
            <person name="Wu L."/>
            <person name="Ma J."/>
        </authorList>
    </citation>
    <scope>NUCLEOTIDE SEQUENCE [LARGE SCALE GENOMIC DNA]</scope>
    <source>
        <strain evidence="2 3">JCM 14560</strain>
    </source>
</reference>